<gene>
    <name evidence="1" type="ORF">JOB18_032256</name>
</gene>
<dbReference type="EMBL" id="JAGKHQ010000008">
    <property type="protein sequence ID" value="KAG7510802.1"/>
    <property type="molecule type" value="Genomic_DNA"/>
</dbReference>
<accession>A0AAV6S048</accession>
<evidence type="ECO:0000313" key="1">
    <source>
        <dbReference type="EMBL" id="KAG7510802.1"/>
    </source>
</evidence>
<reference evidence="1 2" key="1">
    <citation type="journal article" date="2021" name="Sci. Rep.">
        <title>Chromosome anchoring in Senegalese sole (Solea senegalensis) reveals sex-associated markers and genome rearrangements in flatfish.</title>
        <authorList>
            <person name="Guerrero-Cozar I."/>
            <person name="Gomez-Garrido J."/>
            <person name="Berbel C."/>
            <person name="Martinez-Blanch J.F."/>
            <person name="Alioto T."/>
            <person name="Claros M.G."/>
            <person name="Gagnaire P.A."/>
            <person name="Manchado M."/>
        </authorList>
    </citation>
    <scope>NUCLEOTIDE SEQUENCE [LARGE SCALE GENOMIC DNA]</scope>
    <source>
        <strain evidence="1">Sse05_10M</strain>
    </source>
</reference>
<comment type="caution">
    <text evidence="1">The sequence shown here is derived from an EMBL/GenBank/DDBJ whole genome shotgun (WGS) entry which is preliminary data.</text>
</comment>
<organism evidence="1 2">
    <name type="scientific">Solea senegalensis</name>
    <name type="common">Senegalese sole</name>
    <dbReference type="NCBI Taxonomy" id="28829"/>
    <lineage>
        <taxon>Eukaryota</taxon>
        <taxon>Metazoa</taxon>
        <taxon>Chordata</taxon>
        <taxon>Craniata</taxon>
        <taxon>Vertebrata</taxon>
        <taxon>Euteleostomi</taxon>
        <taxon>Actinopterygii</taxon>
        <taxon>Neopterygii</taxon>
        <taxon>Teleostei</taxon>
        <taxon>Neoteleostei</taxon>
        <taxon>Acanthomorphata</taxon>
        <taxon>Carangaria</taxon>
        <taxon>Pleuronectiformes</taxon>
        <taxon>Pleuronectoidei</taxon>
        <taxon>Soleidae</taxon>
        <taxon>Solea</taxon>
    </lineage>
</organism>
<protein>
    <recommendedName>
        <fullName evidence="3">Secreted protein</fullName>
    </recommendedName>
</protein>
<keyword evidence="2" id="KW-1185">Reference proteome</keyword>
<dbReference type="Proteomes" id="UP000693946">
    <property type="component" value="Linkage Group LG16"/>
</dbReference>
<dbReference type="AlphaFoldDB" id="A0AAV6S048"/>
<sequence>MKIVNIMMMMMVMQSAYSTLRSPHHVTFVDVTHGAASRTGAICGFFVRMMHRALDAPVRTTNPARISTSTVSIGGEEKRRTLDVFSFFYSQKKRKNDISVEFNCWILRTRTLSVDCGTKVMEERETCGTLVRSVSQQTT</sequence>
<name>A0AAV6S048_SOLSE</name>
<evidence type="ECO:0008006" key="3">
    <source>
        <dbReference type="Google" id="ProtNLM"/>
    </source>
</evidence>
<proteinExistence type="predicted"/>
<evidence type="ECO:0000313" key="2">
    <source>
        <dbReference type="Proteomes" id="UP000693946"/>
    </source>
</evidence>